<reference evidence="2 3" key="1">
    <citation type="journal article" date="2018" name="PLoS ONE">
        <title>The draft genome of Kipferlia bialata reveals reductive genome evolution in fornicate parasites.</title>
        <authorList>
            <person name="Tanifuji G."/>
            <person name="Takabayashi S."/>
            <person name="Kume K."/>
            <person name="Takagi M."/>
            <person name="Nakayama T."/>
            <person name="Kamikawa R."/>
            <person name="Inagaki Y."/>
            <person name="Hashimoto T."/>
        </authorList>
    </citation>
    <scope>NUCLEOTIDE SEQUENCE [LARGE SCALE GENOMIC DNA]</scope>
    <source>
        <strain evidence="2">NY0173</strain>
    </source>
</reference>
<sequence>MMRSDSGKGMTRSRSFTSSSDGSRSGFQSTGSSGNSRADAFRRARNSTFSSSDRDREKGRDKGRDTKTSMGGGGFHDRNKGGERRGMDSGMSRGQGMAGRDQGQ</sequence>
<evidence type="ECO:0000256" key="1">
    <source>
        <dbReference type="SAM" id="MobiDB-lite"/>
    </source>
</evidence>
<keyword evidence="3" id="KW-1185">Reference proteome</keyword>
<feature type="non-terminal residue" evidence="2">
    <location>
        <position position="1"/>
    </location>
</feature>
<comment type="caution">
    <text evidence="2">The sequence shown here is derived from an EMBL/GenBank/DDBJ whole genome shotgun (WGS) entry which is preliminary data.</text>
</comment>
<feature type="compositionally biased region" description="Low complexity" evidence="1">
    <location>
        <begin position="12"/>
        <end position="30"/>
    </location>
</feature>
<gene>
    <name evidence="2" type="ORF">KIPB_013116</name>
</gene>
<dbReference type="Proteomes" id="UP000265618">
    <property type="component" value="Unassembled WGS sequence"/>
</dbReference>
<accession>A0A9K3D8U0</accession>
<dbReference type="AlphaFoldDB" id="A0A9K3D8U0"/>
<organism evidence="2 3">
    <name type="scientific">Kipferlia bialata</name>
    <dbReference type="NCBI Taxonomy" id="797122"/>
    <lineage>
        <taxon>Eukaryota</taxon>
        <taxon>Metamonada</taxon>
        <taxon>Carpediemonas-like organisms</taxon>
        <taxon>Kipferlia</taxon>
    </lineage>
</organism>
<protein>
    <submittedName>
        <fullName evidence="2">Uncharacterized protein</fullName>
    </submittedName>
</protein>
<evidence type="ECO:0000313" key="3">
    <source>
        <dbReference type="Proteomes" id="UP000265618"/>
    </source>
</evidence>
<feature type="region of interest" description="Disordered" evidence="1">
    <location>
        <begin position="1"/>
        <end position="104"/>
    </location>
</feature>
<evidence type="ECO:0000313" key="2">
    <source>
        <dbReference type="EMBL" id="GIQ90352.1"/>
    </source>
</evidence>
<feature type="compositionally biased region" description="Basic and acidic residues" evidence="1">
    <location>
        <begin position="52"/>
        <end position="67"/>
    </location>
</feature>
<feature type="compositionally biased region" description="Basic and acidic residues" evidence="1">
    <location>
        <begin position="75"/>
        <end position="87"/>
    </location>
</feature>
<proteinExistence type="predicted"/>
<name>A0A9K3D8U0_9EUKA</name>
<dbReference type="EMBL" id="BDIP01006074">
    <property type="protein sequence ID" value="GIQ90352.1"/>
    <property type="molecule type" value="Genomic_DNA"/>
</dbReference>